<dbReference type="AlphaFoldDB" id="A0A1G1WEC0"/>
<dbReference type="EMBL" id="MHCS01000033">
    <property type="protein sequence ID" value="OGY26042.1"/>
    <property type="molecule type" value="Genomic_DNA"/>
</dbReference>
<evidence type="ECO:0008006" key="4">
    <source>
        <dbReference type="Google" id="ProtNLM"/>
    </source>
</evidence>
<evidence type="ECO:0000256" key="1">
    <source>
        <dbReference type="SAM" id="MobiDB-lite"/>
    </source>
</evidence>
<evidence type="ECO:0000313" key="3">
    <source>
        <dbReference type="Proteomes" id="UP000176389"/>
    </source>
</evidence>
<organism evidence="2 3">
    <name type="scientific">Candidatus Woykebacteria bacterium RBG_16_43_9</name>
    <dbReference type="NCBI Taxonomy" id="1802596"/>
    <lineage>
        <taxon>Bacteria</taxon>
        <taxon>Candidatus Woykeibacteriota</taxon>
    </lineage>
</organism>
<feature type="compositionally biased region" description="Pro residues" evidence="1">
    <location>
        <begin position="81"/>
        <end position="94"/>
    </location>
</feature>
<dbReference type="GO" id="GO:0000272">
    <property type="term" value="P:polysaccharide catabolic process"/>
    <property type="evidence" value="ECO:0007669"/>
    <property type="project" value="InterPro"/>
</dbReference>
<dbReference type="Gene3D" id="2.60.40.4130">
    <property type="match status" value="1"/>
</dbReference>
<dbReference type="SUPFAM" id="SSF63446">
    <property type="entry name" value="Type I dockerin domain"/>
    <property type="match status" value="1"/>
</dbReference>
<feature type="region of interest" description="Disordered" evidence="1">
    <location>
        <begin position="73"/>
        <end position="110"/>
    </location>
</feature>
<dbReference type="Proteomes" id="UP000176389">
    <property type="component" value="Unassembled WGS sequence"/>
</dbReference>
<dbReference type="InterPro" id="IPR036439">
    <property type="entry name" value="Dockerin_dom_sf"/>
</dbReference>
<proteinExistence type="predicted"/>
<protein>
    <recommendedName>
        <fullName evidence="4">Dockerin domain-containing protein</fullName>
    </recommendedName>
</protein>
<evidence type="ECO:0000313" key="2">
    <source>
        <dbReference type="EMBL" id="OGY26042.1"/>
    </source>
</evidence>
<sequence>MPTADIKANGSNGPITIAYNTAATISWTSTNASSCTVSPAGWTGTSGSASTGNLTSSKTYTLSCTGAGGSASDSVVVNVSSPPPPPGSTPPPPGGSTTPSPIAGVPTLPPPPISIPGAPVKIDPNIVNFLKINLSIPYLTGSIKVPLLIGGFGQELEVTPGTKDYEVDVRGAKFKLGTQLKIQAGGAHTLLTKKITLKTKAPKQPVNFGDLWLGDLKVDNQVNFQDTEKFLTSFIEKNIEADVNADGIANSLDWAIILANFGKRGD</sequence>
<accession>A0A1G1WEC0</accession>
<reference evidence="2 3" key="1">
    <citation type="journal article" date="2016" name="Nat. Commun.">
        <title>Thousands of microbial genomes shed light on interconnected biogeochemical processes in an aquifer system.</title>
        <authorList>
            <person name="Anantharaman K."/>
            <person name="Brown C.T."/>
            <person name="Hug L.A."/>
            <person name="Sharon I."/>
            <person name="Castelle C.J."/>
            <person name="Probst A.J."/>
            <person name="Thomas B.C."/>
            <person name="Singh A."/>
            <person name="Wilkins M.J."/>
            <person name="Karaoz U."/>
            <person name="Brodie E.L."/>
            <person name="Williams K.H."/>
            <person name="Hubbard S.S."/>
            <person name="Banfield J.F."/>
        </authorList>
    </citation>
    <scope>NUCLEOTIDE SEQUENCE [LARGE SCALE GENOMIC DNA]</scope>
</reference>
<comment type="caution">
    <text evidence="2">The sequence shown here is derived from an EMBL/GenBank/DDBJ whole genome shotgun (WGS) entry which is preliminary data.</text>
</comment>
<gene>
    <name evidence="2" type="ORF">A2Z11_04065</name>
</gene>
<name>A0A1G1WEC0_9BACT</name>